<reference evidence="2 3" key="1">
    <citation type="submission" date="2020-07" db="EMBL/GenBank/DDBJ databases">
        <title>Characterization and genome sequencing of isolate MD1, a novel member within the family Lachnospiraceae.</title>
        <authorList>
            <person name="Rettenmaier R."/>
            <person name="Di Bello L."/>
            <person name="Zinser C."/>
            <person name="Scheitz K."/>
            <person name="Liebl W."/>
            <person name="Zverlov V."/>
        </authorList>
    </citation>
    <scope>NUCLEOTIDE SEQUENCE [LARGE SCALE GENOMIC DNA]</scope>
    <source>
        <strain evidence="2 3">MD1</strain>
    </source>
</reference>
<evidence type="ECO:0000259" key="1">
    <source>
        <dbReference type="PROSITE" id="PS51704"/>
    </source>
</evidence>
<accession>A0A839JZ29</accession>
<dbReference type="GO" id="GO:0008081">
    <property type="term" value="F:phosphoric diester hydrolase activity"/>
    <property type="evidence" value="ECO:0007669"/>
    <property type="project" value="InterPro"/>
</dbReference>
<dbReference type="PANTHER" id="PTHR46211:SF1">
    <property type="entry name" value="GLYCEROPHOSPHODIESTER PHOSPHODIESTERASE, CYTOPLASMIC"/>
    <property type="match status" value="1"/>
</dbReference>
<dbReference type="InterPro" id="IPR017946">
    <property type="entry name" value="PLC-like_Pdiesterase_TIM-brl"/>
</dbReference>
<dbReference type="Pfam" id="PF03009">
    <property type="entry name" value="GDPD"/>
    <property type="match status" value="1"/>
</dbReference>
<organism evidence="2 3">
    <name type="scientific">Variimorphobacter saccharofermentans</name>
    <dbReference type="NCBI Taxonomy" id="2755051"/>
    <lineage>
        <taxon>Bacteria</taxon>
        <taxon>Bacillati</taxon>
        <taxon>Bacillota</taxon>
        <taxon>Clostridia</taxon>
        <taxon>Lachnospirales</taxon>
        <taxon>Lachnospiraceae</taxon>
        <taxon>Variimorphobacter</taxon>
    </lineage>
</organism>
<evidence type="ECO:0000313" key="2">
    <source>
        <dbReference type="EMBL" id="MBB2182636.1"/>
    </source>
</evidence>
<comment type="caution">
    <text evidence="2">The sequence shown here is derived from an EMBL/GenBank/DDBJ whole genome shotgun (WGS) entry which is preliminary data.</text>
</comment>
<evidence type="ECO:0000313" key="3">
    <source>
        <dbReference type="Proteomes" id="UP000574276"/>
    </source>
</evidence>
<dbReference type="PROSITE" id="PS51704">
    <property type="entry name" value="GP_PDE"/>
    <property type="match status" value="1"/>
</dbReference>
<keyword evidence="3" id="KW-1185">Reference proteome</keyword>
<name>A0A839JZ29_9FIRM</name>
<dbReference type="GO" id="GO:0006629">
    <property type="term" value="P:lipid metabolic process"/>
    <property type="evidence" value="ECO:0007669"/>
    <property type="project" value="InterPro"/>
</dbReference>
<dbReference type="EMBL" id="JACEGA010000001">
    <property type="protein sequence ID" value="MBB2182636.1"/>
    <property type="molecule type" value="Genomic_DNA"/>
</dbReference>
<dbReference type="InterPro" id="IPR030395">
    <property type="entry name" value="GP_PDE_dom"/>
</dbReference>
<dbReference type="PANTHER" id="PTHR46211">
    <property type="entry name" value="GLYCEROPHOSPHORYL DIESTER PHOSPHODIESTERASE"/>
    <property type="match status" value="1"/>
</dbReference>
<protein>
    <submittedName>
        <fullName evidence="2">Glycerophosphodiester phosphodiesterase</fullName>
    </submittedName>
</protein>
<proteinExistence type="predicted"/>
<dbReference type="AlphaFoldDB" id="A0A839JZ29"/>
<gene>
    <name evidence="2" type="ORF">H0486_07085</name>
</gene>
<dbReference type="SUPFAM" id="SSF51695">
    <property type="entry name" value="PLC-like phosphodiesterases"/>
    <property type="match status" value="1"/>
</dbReference>
<dbReference type="Gene3D" id="3.20.20.190">
    <property type="entry name" value="Phosphatidylinositol (PI) phosphodiesterase"/>
    <property type="match status" value="1"/>
</dbReference>
<dbReference type="Proteomes" id="UP000574276">
    <property type="component" value="Unassembled WGS sequence"/>
</dbReference>
<sequence length="275" mass="32239">MSIIIFIIVIVLLYLLAIMPKLHHNADIKKLDGWLYAHRGLHNNRSEAPENSLKAFSLAVEKGYGIELDVQLTKDLVPVVFHDYDLNRACHADDKISDLSYEELRKYTLFQSQEKIPTLNEVLSVVEGKVPLIIELKIPWAPDKLCNVVSNILDQYQGVYCIESFNPFGLMWYRKHRPKIVRGQLATDFIREKVEGSKVQYVILKYLLMNFLTKPDFIAYHHVYKKSLSFTICRILYRIKTVAWTIQSQKDYNDSRGYFEWIIFDSFIPEEVRMN</sequence>
<feature type="domain" description="GP-PDE" evidence="1">
    <location>
        <begin position="33"/>
        <end position="275"/>
    </location>
</feature>